<dbReference type="InterPro" id="IPR045517">
    <property type="entry name" value="Glyoxalase_8"/>
</dbReference>
<feature type="domain" description="Glyoxalase-related protein" evidence="1">
    <location>
        <begin position="24"/>
        <end position="77"/>
    </location>
</feature>
<reference evidence="2" key="2">
    <citation type="journal article" date="2023" name="mSystems">
        <title>Charting the Lipopeptidome of Nonpathogenic Pseudomonas.</title>
        <authorList>
            <person name="Cesa-Luna C."/>
            <person name="Geudens N."/>
            <person name="Girard L."/>
            <person name="De Roo V."/>
            <person name="Maklad H.R."/>
            <person name="Martins J.C."/>
            <person name="Hofte M."/>
            <person name="De Mot R."/>
        </authorList>
    </citation>
    <scope>NUCLEOTIDE SEQUENCE</scope>
    <source>
        <strain evidence="2">B1M3-32</strain>
    </source>
</reference>
<accession>A0A9X2XE59</accession>
<comment type="caution">
    <text evidence="2">The sequence shown here is derived from an EMBL/GenBank/DDBJ whole genome shotgun (WGS) entry which is preliminary data.</text>
</comment>
<dbReference type="Pfam" id="PF20066">
    <property type="entry name" value="Glyoxalase_8"/>
    <property type="match status" value="1"/>
</dbReference>
<dbReference type="Proteomes" id="UP001139955">
    <property type="component" value="Unassembled WGS sequence"/>
</dbReference>
<name>A0A9X2XE59_9PSED</name>
<keyword evidence="3" id="KW-1185">Reference proteome</keyword>
<evidence type="ECO:0000259" key="1">
    <source>
        <dbReference type="Pfam" id="PF20066"/>
    </source>
</evidence>
<evidence type="ECO:0000313" key="2">
    <source>
        <dbReference type="EMBL" id="MCU7247260.1"/>
    </source>
</evidence>
<dbReference type="EMBL" id="JAOSKY010000002">
    <property type="protein sequence ID" value="MCU7247260.1"/>
    <property type="molecule type" value="Genomic_DNA"/>
</dbReference>
<reference evidence="2" key="1">
    <citation type="submission" date="2022-09" db="EMBL/GenBank/DDBJ databases">
        <authorList>
            <person name="Cesa-Luna C."/>
            <person name="Girard L."/>
            <person name="Lood C."/>
            <person name="Hofte M."/>
            <person name="De Mot R."/>
        </authorList>
    </citation>
    <scope>NUCLEOTIDE SEQUENCE</scope>
    <source>
        <strain evidence="2">B1M3-32</strain>
    </source>
</reference>
<proteinExistence type="predicted"/>
<protein>
    <submittedName>
        <fullName evidence="2">Glyoxalase superfamily protein</fullName>
    </submittedName>
</protein>
<gene>
    <name evidence="2" type="ORF">OC940_05540</name>
</gene>
<sequence length="169" mass="18523">MVILTGRRNGGTTPIGTPELGDSTMLTTAVLKAQSKRLRAHLAKSDIVLTHSQGLEAVAALYGHRDWNTASAILEKTYYPDYLPLQVLNRGVGVLSGCLNTEGKLLVENTHEAKLLTFFPSEGQSQNRENPLIVLKPSALAGRWICEGRDNRLGTPWISPPFIFNLEKS</sequence>
<evidence type="ECO:0000313" key="3">
    <source>
        <dbReference type="Proteomes" id="UP001139955"/>
    </source>
</evidence>
<dbReference type="AlphaFoldDB" id="A0A9X2XE59"/>
<organism evidence="2 3">
    <name type="scientific">Pseudomonas koreensis</name>
    <dbReference type="NCBI Taxonomy" id="198620"/>
    <lineage>
        <taxon>Bacteria</taxon>
        <taxon>Pseudomonadati</taxon>
        <taxon>Pseudomonadota</taxon>
        <taxon>Gammaproteobacteria</taxon>
        <taxon>Pseudomonadales</taxon>
        <taxon>Pseudomonadaceae</taxon>
        <taxon>Pseudomonas</taxon>
    </lineage>
</organism>
<dbReference type="RefSeq" id="WP_301621239.1">
    <property type="nucleotide sequence ID" value="NZ_JAOSKY010000002.1"/>
</dbReference>